<feature type="transmembrane region" description="Helical" evidence="8">
    <location>
        <begin position="287"/>
        <end position="305"/>
    </location>
</feature>
<keyword evidence="4" id="KW-1003">Cell membrane</keyword>
<dbReference type="InterPro" id="IPR047817">
    <property type="entry name" value="ABC2_TM_bact-type"/>
</dbReference>
<feature type="transmembrane region" description="Helical" evidence="8">
    <location>
        <begin position="257"/>
        <end position="280"/>
    </location>
</feature>
<evidence type="ECO:0000256" key="5">
    <source>
        <dbReference type="ARBA" id="ARBA00022692"/>
    </source>
</evidence>
<feature type="transmembrane region" description="Helical" evidence="8">
    <location>
        <begin position="174"/>
        <end position="199"/>
    </location>
</feature>
<dbReference type="GO" id="GO:0140359">
    <property type="term" value="F:ABC-type transporter activity"/>
    <property type="evidence" value="ECO:0007669"/>
    <property type="project" value="InterPro"/>
</dbReference>
<evidence type="ECO:0000256" key="8">
    <source>
        <dbReference type="SAM" id="Phobius"/>
    </source>
</evidence>
<feature type="domain" description="ABC transmembrane type-2" evidence="9">
    <location>
        <begin position="133"/>
        <end position="369"/>
    </location>
</feature>
<dbReference type="PANTHER" id="PTHR30294:SF47">
    <property type="entry name" value="INNER MEMBRANE TRANSPORT PERMEASE YHHJ"/>
    <property type="match status" value="1"/>
</dbReference>
<feature type="transmembrane region" description="Helical" evidence="8">
    <location>
        <begin position="343"/>
        <end position="366"/>
    </location>
</feature>
<gene>
    <name evidence="10" type="ORF">AABB28_05875</name>
</gene>
<evidence type="ECO:0000259" key="9">
    <source>
        <dbReference type="PROSITE" id="PS51012"/>
    </source>
</evidence>
<dbReference type="PANTHER" id="PTHR30294">
    <property type="entry name" value="MEMBRANE COMPONENT OF ABC TRANSPORTER YHHJ-RELATED"/>
    <property type="match status" value="1"/>
</dbReference>
<dbReference type="Proteomes" id="UP001451782">
    <property type="component" value="Chromosome"/>
</dbReference>
<dbReference type="AlphaFoldDB" id="A0AAN0M4H8"/>
<evidence type="ECO:0000256" key="1">
    <source>
        <dbReference type="ARBA" id="ARBA00004651"/>
    </source>
</evidence>
<keyword evidence="7 8" id="KW-0472">Membrane</keyword>
<reference evidence="10 11" key="1">
    <citation type="submission" date="2024-04" db="EMBL/GenBank/DDBJ databases">
        <title>Phylogenomic analyses of a clade within the roseobacter group suggest taxonomic reassignments of species of the genera Aestuariivita, Citreicella, Loktanella, Nautella, Pelagibaca, Ruegeria, Thalassobius, Thiobacimonas and Tropicibacter, and the proposal o.</title>
        <authorList>
            <person name="Jeon C.O."/>
        </authorList>
    </citation>
    <scope>NUCLEOTIDE SEQUENCE [LARGE SCALE GENOMIC DNA]</scope>
    <source>
        <strain evidence="10 11">G8-12</strain>
    </source>
</reference>
<dbReference type="InterPro" id="IPR051449">
    <property type="entry name" value="ABC-2_transporter_component"/>
</dbReference>
<sequence>MRRIGNIIWLMGKEFRVLWRDLVLLLLVVYSFGPGMYMESSGGGSGINNTAVTFVDEDRSSLSRALQTALYPPAFLPPTEARPDQIERMLDWGETTFVVVIPAGFEADVRAGRTPTIQINIDATKTMQASIGTGYLTTIISTEVQRFAARADLVAIPTPELVIRRAYNPSGNAVWFSAISGLLNQLSMLTIVLTGAALIREREHGTIEHLMVMPLSAIEIALAKIFANALVIFVAFTFALFVMMQGVLDIPFAGSEALLLTGTAIYLFAAASIGILLGIVARTMAQFALLIMLVIMPIMILSGGMTPVESQPIWLQPITFLLPSRHYMEFAQAITYRGADFAIVWPAFLWTFLLGALFLGVSLILFRRSVSGG</sequence>
<accession>A0AAN0M4H8</accession>
<evidence type="ECO:0000313" key="10">
    <source>
        <dbReference type="EMBL" id="WZU64805.1"/>
    </source>
</evidence>
<evidence type="ECO:0000256" key="4">
    <source>
        <dbReference type="ARBA" id="ARBA00022475"/>
    </source>
</evidence>
<comment type="subcellular location">
    <subcellularLocation>
        <location evidence="1">Cell membrane</location>
        <topology evidence="1">Multi-pass membrane protein</topology>
    </subcellularLocation>
</comment>
<evidence type="ECO:0000313" key="11">
    <source>
        <dbReference type="Proteomes" id="UP001451782"/>
    </source>
</evidence>
<comment type="similarity">
    <text evidence="2">Belongs to the ABC-2 integral membrane protein family.</text>
</comment>
<organism evidence="10 11">
    <name type="scientific">Yoonia algicola</name>
    <dbReference type="NCBI Taxonomy" id="3137368"/>
    <lineage>
        <taxon>Bacteria</taxon>
        <taxon>Pseudomonadati</taxon>
        <taxon>Pseudomonadota</taxon>
        <taxon>Alphaproteobacteria</taxon>
        <taxon>Rhodobacterales</taxon>
        <taxon>Paracoccaceae</taxon>
        <taxon>Yoonia</taxon>
    </lineage>
</organism>
<keyword evidence="6 8" id="KW-1133">Transmembrane helix</keyword>
<keyword evidence="3" id="KW-0813">Transport</keyword>
<dbReference type="KEGG" id="yag:AABB28_05875"/>
<evidence type="ECO:0000256" key="6">
    <source>
        <dbReference type="ARBA" id="ARBA00022989"/>
    </source>
</evidence>
<protein>
    <submittedName>
        <fullName evidence="10">ABC transporter permease</fullName>
    </submittedName>
</protein>
<evidence type="ECO:0000256" key="2">
    <source>
        <dbReference type="ARBA" id="ARBA00007783"/>
    </source>
</evidence>
<proteinExistence type="inferred from homology"/>
<dbReference type="InterPro" id="IPR013525">
    <property type="entry name" value="ABC2_TM"/>
</dbReference>
<name>A0AAN0M4H8_9RHOB</name>
<evidence type="ECO:0000256" key="7">
    <source>
        <dbReference type="ARBA" id="ARBA00023136"/>
    </source>
</evidence>
<feature type="transmembrane region" description="Helical" evidence="8">
    <location>
        <begin position="21"/>
        <end position="38"/>
    </location>
</feature>
<feature type="transmembrane region" description="Helical" evidence="8">
    <location>
        <begin position="220"/>
        <end position="245"/>
    </location>
</feature>
<dbReference type="PROSITE" id="PS51012">
    <property type="entry name" value="ABC_TM2"/>
    <property type="match status" value="1"/>
</dbReference>
<dbReference type="Pfam" id="PF12698">
    <property type="entry name" value="ABC2_membrane_3"/>
    <property type="match status" value="1"/>
</dbReference>
<dbReference type="Gene3D" id="3.40.1710.10">
    <property type="entry name" value="abc type-2 transporter like domain"/>
    <property type="match status" value="1"/>
</dbReference>
<keyword evidence="5 8" id="KW-0812">Transmembrane</keyword>
<keyword evidence="11" id="KW-1185">Reference proteome</keyword>
<evidence type="ECO:0000256" key="3">
    <source>
        <dbReference type="ARBA" id="ARBA00022448"/>
    </source>
</evidence>
<dbReference type="RefSeq" id="WP_342071162.1">
    <property type="nucleotide sequence ID" value="NZ_CP151762.1"/>
</dbReference>
<dbReference type="GO" id="GO:0005886">
    <property type="term" value="C:plasma membrane"/>
    <property type="evidence" value="ECO:0007669"/>
    <property type="project" value="UniProtKB-SubCell"/>
</dbReference>
<dbReference type="EMBL" id="CP151762">
    <property type="protein sequence ID" value="WZU64805.1"/>
    <property type="molecule type" value="Genomic_DNA"/>
</dbReference>